<dbReference type="RefSeq" id="WP_379289941.1">
    <property type="nucleotide sequence ID" value="NZ_JBHTIU010000072.1"/>
</dbReference>
<organism evidence="2 3">
    <name type="scientific">Paenibacillus residui</name>
    <dbReference type="NCBI Taxonomy" id="629724"/>
    <lineage>
        <taxon>Bacteria</taxon>
        <taxon>Bacillati</taxon>
        <taxon>Bacillota</taxon>
        <taxon>Bacilli</taxon>
        <taxon>Bacillales</taxon>
        <taxon>Paenibacillaceae</taxon>
        <taxon>Paenibacillus</taxon>
    </lineage>
</organism>
<protein>
    <submittedName>
        <fullName evidence="2">Glycosyltransferase family 4 protein</fullName>
        <ecNumber evidence="2">2.4.-.-</ecNumber>
    </submittedName>
</protein>
<proteinExistence type="predicted"/>
<evidence type="ECO:0000313" key="3">
    <source>
        <dbReference type="Proteomes" id="UP001597120"/>
    </source>
</evidence>
<dbReference type="GO" id="GO:0016757">
    <property type="term" value="F:glycosyltransferase activity"/>
    <property type="evidence" value="ECO:0007669"/>
    <property type="project" value="UniProtKB-KW"/>
</dbReference>
<keyword evidence="3" id="KW-1185">Reference proteome</keyword>
<evidence type="ECO:0000259" key="1">
    <source>
        <dbReference type="Pfam" id="PF00534"/>
    </source>
</evidence>
<dbReference type="SUPFAM" id="SSF53756">
    <property type="entry name" value="UDP-Glycosyltransferase/glycogen phosphorylase"/>
    <property type="match status" value="1"/>
</dbReference>
<dbReference type="PANTHER" id="PTHR45947:SF3">
    <property type="entry name" value="SULFOQUINOVOSYL TRANSFERASE SQD2"/>
    <property type="match status" value="1"/>
</dbReference>
<dbReference type="EC" id="2.4.-.-" evidence="2"/>
<name>A0ABW3DCE2_9BACL</name>
<dbReference type="Gene3D" id="3.40.50.2000">
    <property type="entry name" value="Glycogen Phosphorylase B"/>
    <property type="match status" value="1"/>
</dbReference>
<accession>A0ABW3DCE2</accession>
<dbReference type="Proteomes" id="UP001597120">
    <property type="component" value="Unassembled WGS sequence"/>
</dbReference>
<dbReference type="PANTHER" id="PTHR45947">
    <property type="entry name" value="SULFOQUINOVOSYL TRANSFERASE SQD2"/>
    <property type="match status" value="1"/>
</dbReference>
<dbReference type="EMBL" id="JBHTIU010000072">
    <property type="protein sequence ID" value="MFD0871057.1"/>
    <property type="molecule type" value="Genomic_DNA"/>
</dbReference>
<comment type="caution">
    <text evidence="2">The sequence shown here is derived from an EMBL/GenBank/DDBJ whole genome shotgun (WGS) entry which is preliminary data.</text>
</comment>
<sequence>MNDNRRPRIGMLWGDFPWTSAPRKLGKLWSMGRVARDITYALRQTAEVVPYLPPEDKTEEREEMKAFLHRIDLLWADVYPSSALALTLRKELGLGIPAVLFAGGAMPKGAEAMLFPWRQLLHAKDGILFTCRADQQIWKRLVQWSHWQEWVIPLSVDQTVFYPRTADERQETRKQLSIQPDAPVLLYVGRLNVQKNLHTLLHLFAAVKEQVQDAYLCIVGEEDDIAFGEFRVRNTGYVEWLRGISDSLRISESVRWIGPRFGEELAKMYSAADVAVNMGFYHRENFGLSQAEAASCGLPVVCTAWGGFKDVVRHGETGYFVDAVLTKNGIRADWASGAKVLVNLLRQRSLREEMGRRAAQFAEIHFSLEALANNLRGVACEVLPFITSWGEEGAYAPSEFAERYEANKRASGWYGAGELQGMKWQPPMFQGKDYELYETLMAPYSTRLAEEWGMESVTSEHIPYFAASVTLDSDRLLILNEDPIWPHRRFLTRQEWDIVRHIDGIRTLEEIVRQAGTEFSSCVHVVWSLYLEGFVLFINNNL</sequence>
<dbReference type="InterPro" id="IPR050194">
    <property type="entry name" value="Glycosyltransferase_grp1"/>
</dbReference>
<evidence type="ECO:0000313" key="2">
    <source>
        <dbReference type="EMBL" id="MFD0871057.1"/>
    </source>
</evidence>
<keyword evidence="2" id="KW-0328">Glycosyltransferase</keyword>
<keyword evidence="2" id="KW-0808">Transferase</keyword>
<reference evidence="3" key="1">
    <citation type="journal article" date="2019" name="Int. J. Syst. Evol. Microbiol.">
        <title>The Global Catalogue of Microorganisms (GCM) 10K type strain sequencing project: providing services to taxonomists for standard genome sequencing and annotation.</title>
        <authorList>
            <consortium name="The Broad Institute Genomics Platform"/>
            <consortium name="The Broad Institute Genome Sequencing Center for Infectious Disease"/>
            <person name="Wu L."/>
            <person name="Ma J."/>
        </authorList>
    </citation>
    <scope>NUCLEOTIDE SEQUENCE [LARGE SCALE GENOMIC DNA]</scope>
    <source>
        <strain evidence="3">CCUG 57263</strain>
    </source>
</reference>
<gene>
    <name evidence="2" type="ORF">ACFQ03_18105</name>
</gene>
<dbReference type="Pfam" id="PF00534">
    <property type="entry name" value="Glycos_transf_1"/>
    <property type="match status" value="1"/>
</dbReference>
<feature type="domain" description="Glycosyl transferase family 1" evidence="1">
    <location>
        <begin position="169"/>
        <end position="323"/>
    </location>
</feature>
<dbReference type="InterPro" id="IPR001296">
    <property type="entry name" value="Glyco_trans_1"/>
</dbReference>
<dbReference type="CDD" id="cd03801">
    <property type="entry name" value="GT4_PimA-like"/>
    <property type="match status" value="1"/>
</dbReference>